<dbReference type="EMBL" id="SOJN01000070">
    <property type="protein sequence ID" value="TET46025.1"/>
    <property type="molecule type" value="Genomic_DNA"/>
</dbReference>
<gene>
    <name evidence="1" type="ORF">E3J62_05670</name>
</gene>
<reference evidence="1 2" key="1">
    <citation type="submission" date="2019-03" db="EMBL/GenBank/DDBJ databases">
        <title>Metabolic potential of uncultured bacteria and archaea associated with petroleum seepage in deep-sea sediments.</title>
        <authorList>
            <person name="Dong X."/>
            <person name="Hubert C."/>
        </authorList>
    </citation>
    <scope>NUCLEOTIDE SEQUENCE [LARGE SCALE GENOMIC DNA]</scope>
    <source>
        <strain evidence="1">E44_bin18</strain>
    </source>
</reference>
<comment type="caution">
    <text evidence="1">The sequence shown here is derived from an EMBL/GenBank/DDBJ whole genome shotgun (WGS) entry which is preliminary data.</text>
</comment>
<evidence type="ECO:0000313" key="1">
    <source>
        <dbReference type="EMBL" id="TET46025.1"/>
    </source>
</evidence>
<evidence type="ECO:0000313" key="2">
    <source>
        <dbReference type="Proteomes" id="UP000315525"/>
    </source>
</evidence>
<dbReference type="AlphaFoldDB" id="A0A523UU30"/>
<accession>A0A523UU30</accession>
<organism evidence="1 2">
    <name type="scientific">candidate division TA06 bacterium</name>
    <dbReference type="NCBI Taxonomy" id="2250710"/>
    <lineage>
        <taxon>Bacteria</taxon>
        <taxon>Bacteria division TA06</taxon>
    </lineage>
</organism>
<proteinExistence type="predicted"/>
<dbReference type="Proteomes" id="UP000315525">
    <property type="component" value="Unassembled WGS sequence"/>
</dbReference>
<protein>
    <submittedName>
        <fullName evidence="1">Uncharacterized protein</fullName>
    </submittedName>
</protein>
<sequence length="95" mass="10565">MSGKHLNLLSLVFSFLRLDRCFSYVNTKSYAYCILPTFKIADLRLKIAGIGIEYKVWSANRLLSRMGKVGALRATGRIFDLTFDILGSAATAISL</sequence>
<name>A0A523UU30_UNCT6</name>